<keyword evidence="2" id="KW-1185">Reference proteome</keyword>
<proteinExistence type="predicted"/>
<protein>
    <submittedName>
        <fullName evidence="1">Uncharacterized protein</fullName>
    </submittedName>
</protein>
<gene>
    <name evidence="1" type="ORF">CC1G_11176</name>
</gene>
<dbReference type="EMBL" id="AACS02000004">
    <property type="protein sequence ID" value="EAU83092.1"/>
    <property type="molecule type" value="Genomic_DNA"/>
</dbReference>
<dbReference type="GeneID" id="6015327"/>
<reference evidence="1 2" key="1">
    <citation type="journal article" date="2010" name="Proc. Natl. Acad. Sci. U.S.A.">
        <title>Insights into evolution of multicellular fungi from the assembled chromosomes of the mushroom Coprinopsis cinerea (Coprinus cinereus).</title>
        <authorList>
            <person name="Stajich J.E."/>
            <person name="Wilke S.K."/>
            <person name="Ahren D."/>
            <person name="Au C.H."/>
            <person name="Birren B.W."/>
            <person name="Borodovsky M."/>
            <person name="Burns C."/>
            <person name="Canback B."/>
            <person name="Casselton L.A."/>
            <person name="Cheng C.K."/>
            <person name="Deng J."/>
            <person name="Dietrich F.S."/>
            <person name="Fargo D.C."/>
            <person name="Farman M.L."/>
            <person name="Gathman A.C."/>
            <person name="Goldberg J."/>
            <person name="Guigo R."/>
            <person name="Hoegger P.J."/>
            <person name="Hooker J.B."/>
            <person name="Huggins A."/>
            <person name="James T.Y."/>
            <person name="Kamada T."/>
            <person name="Kilaru S."/>
            <person name="Kodira C."/>
            <person name="Kues U."/>
            <person name="Kupfer D."/>
            <person name="Kwan H.S."/>
            <person name="Lomsadze A."/>
            <person name="Li W."/>
            <person name="Lilly W.W."/>
            <person name="Ma L.J."/>
            <person name="Mackey A.J."/>
            <person name="Manning G."/>
            <person name="Martin F."/>
            <person name="Muraguchi H."/>
            <person name="Natvig D.O."/>
            <person name="Palmerini H."/>
            <person name="Ramesh M.A."/>
            <person name="Rehmeyer C.J."/>
            <person name="Roe B.A."/>
            <person name="Shenoy N."/>
            <person name="Stanke M."/>
            <person name="Ter-Hovhannisyan V."/>
            <person name="Tunlid A."/>
            <person name="Velagapudi R."/>
            <person name="Vision T.J."/>
            <person name="Zeng Q."/>
            <person name="Zolan M.E."/>
            <person name="Pukkila P.J."/>
        </authorList>
    </citation>
    <scope>NUCLEOTIDE SEQUENCE [LARGE SCALE GENOMIC DNA]</scope>
    <source>
        <strain evidence="2">Okayama-7 / 130 / ATCC MYA-4618 / FGSC 9003</strain>
    </source>
</reference>
<sequence>MNLEGMGYYLAWDALWNAAASTTARLTHLAMSVQNLSLVVGVLRRAPNLRYLALFGGDEEDLREWLEQVDTIKFSRLVKRLSYERLGEGFRRFVVLDKGRIADEDLVDSGEQAQFWWRVEELIDAGFCSDVGDRWEENELGNFRVVGGELSAL</sequence>
<evidence type="ECO:0000313" key="2">
    <source>
        <dbReference type="Proteomes" id="UP000001861"/>
    </source>
</evidence>
<dbReference type="AlphaFoldDB" id="A8P4E1"/>
<dbReference type="KEGG" id="cci:CC1G_11176"/>
<accession>A8P4E1</accession>
<dbReference type="RefSeq" id="XP_001838733.1">
    <property type="nucleotide sequence ID" value="XM_001838681.1"/>
</dbReference>
<organism evidence="1 2">
    <name type="scientific">Coprinopsis cinerea (strain Okayama-7 / 130 / ATCC MYA-4618 / FGSC 9003)</name>
    <name type="common">Inky cap fungus</name>
    <name type="synonym">Hormographiella aspergillata</name>
    <dbReference type="NCBI Taxonomy" id="240176"/>
    <lineage>
        <taxon>Eukaryota</taxon>
        <taxon>Fungi</taxon>
        <taxon>Dikarya</taxon>
        <taxon>Basidiomycota</taxon>
        <taxon>Agaricomycotina</taxon>
        <taxon>Agaricomycetes</taxon>
        <taxon>Agaricomycetidae</taxon>
        <taxon>Agaricales</taxon>
        <taxon>Agaricineae</taxon>
        <taxon>Psathyrellaceae</taxon>
        <taxon>Coprinopsis</taxon>
    </lineage>
</organism>
<dbReference type="OrthoDB" id="3145912at2759"/>
<evidence type="ECO:0000313" key="1">
    <source>
        <dbReference type="EMBL" id="EAU83092.1"/>
    </source>
</evidence>
<name>A8P4E1_COPC7</name>
<dbReference type="Proteomes" id="UP000001861">
    <property type="component" value="Unassembled WGS sequence"/>
</dbReference>
<dbReference type="VEuPathDB" id="FungiDB:CC1G_11176"/>
<dbReference type="InParanoid" id="A8P4E1"/>
<comment type="caution">
    <text evidence="1">The sequence shown here is derived from an EMBL/GenBank/DDBJ whole genome shotgun (WGS) entry which is preliminary data.</text>
</comment>